<name>A0A9Y1BT13_9ARCH</name>
<keyword evidence="1" id="KW-0812">Transmembrane</keyword>
<keyword evidence="1" id="KW-1133">Transmembrane helix</keyword>
<evidence type="ECO:0000256" key="1">
    <source>
        <dbReference type="SAM" id="Phobius"/>
    </source>
</evidence>
<dbReference type="AlphaFoldDB" id="A0A9Y1BT13"/>
<feature type="transmembrane region" description="Helical" evidence="1">
    <location>
        <begin position="172"/>
        <end position="192"/>
    </location>
</feature>
<evidence type="ECO:0000313" key="2">
    <source>
        <dbReference type="EMBL" id="UJG44693.1"/>
    </source>
</evidence>
<dbReference type="Proteomes" id="UP001200513">
    <property type="component" value="Chromosome"/>
</dbReference>
<dbReference type="EMBL" id="CP084167">
    <property type="protein sequence ID" value="UJG44693.1"/>
    <property type="molecule type" value="Genomic_DNA"/>
</dbReference>
<protein>
    <submittedName>
        <fullName evidence="2">Uncharacterized protein</fullName>
    </submittedName>
</protein>
<feature type="transmembrane region" description="Helical" evidence="1">
    <location>
        <begin position="51"/>
        <end position="71"/>
    </location>
</feature>
<keyword evidence="1" id="KW-0472">Membrane</keyword>
<organism evidence="2">
    <name type="scientific">Candidatus Heimdallarchaeum endolithica</name>
    <dbReference type="NCBI Taxonomy" id="2876572"/>
    <lineage>
        <taxon>Archaea</taxon>
        <taxon>Promethearchaeati</taxon>
        <taxon>Candidatus Heimdallarchaeota</taxon>
        <taxon>Candidatus Heimdallarchaeia (ex Rinke et al. 2021) (nom. nud.)</taxon>
        <taxon>Candidatus Heimdallarchaeales</taxon>
        <taxon>Candidatus Heimdallarchaeaceae</taxon>
        <taxon>Candidatus Heimdallarchaeum</taxon>
    </lineage>
</organism>
<sequence length="195" mass="22293">MTIMECRFCKLRDIENVEKNVYHCNHCGYSFEASKWDIFYDTLLHMPLSSWLVASLLWGSAMLTGIVFGVGFNSKSLSITTLFLYLYGITAVLYGGSKSSDYFQAIWLYFTQWIRRKNPQWNEILEVIRKRRKEKMAKKSTASVVATSGTHIETDIRPSEMRIPYLSASFKAGLITTLFGVIFSIVYGVIFASSI</sequence>
<proteinExistence type="predicted"/>
<accession>A0A9Y1BT13</accession>
<reference evidence="2" key="1">
    <citation type="journal article" date="2022" name="Nat. Microbiol.">
        <title>Unique mobile elements and scalable gene flow at the prokaryote-eukaryote boundary revealed by circularized Asgard archaea genomes.</title>
        <authorList>
            <person name="Wu F."/>
            <person name="Speth D.R."/>
            <person name="Philosof A."/>
            <person name="Cremiere A."/>
            <person name="Narayanan A."/>
            <person name="Barco R.A."/>
            <person name="Connon S.A."/>
            <person name="Amend J.P."/>
            <person name="Antoshechkin I.A."/>
            <person name="Orphan V.J."/>
        </authorList>
    </citation>
    <scope>NUCLEOTIDE SEQUENCE</scope>
    <source>
        <strain evidence="2">PR6</strain>
    </source>
</reference>
<feature type="transmembrane region" description="Helical" evidence="1">
    <location>
        <begin position="77"/>
        <end position="96"/>
    </location>
</feature>
<gene>
    <name evidence="2" type="ORF">K9W46_05805</name>
</gene>